<comment type="function">
    <text evidence="1">Catalyzes the reversible oxidation of 3-phospho-D-glycerate to 3-phosphonooxypyruvate, the first step of the phosphorylated L-serine biosynthesis pathway. Also catalyzes the reversible oxidation of 2-hydroxyglutarate to 2-oxoglutarate.</text>
</comment>
<name>A0A212R8U4_9PROT</name>
<feature type="domain" description="D-isomer specific 2-hydroxyacid dehydrogenase NAD-binding" evidence="11">
    <location>
        <begin position="116"/>
        <end position="292"/>
    </location>
</feature>
<evidence type="ECO:0000256" key="9">
    <source>
        <dbReference type="RuleBase" id="RU003719"/>
    </source>
</evidence>
<evidence type="ECO:0000313" key="13">
    <source>
        <dbReference type="EMBL" id="SNB68437.1"/>
    </source>
</evidence>
<dbReference type="PANTHER" id="PTHR43761:SF1">
    <property type="entry name" value="D-ISOMER SPECIFIC 2-HYDROXYACID DEHYDROGENASE CATALYTIC DOMAIN-CONTAINING PROTEIN-RELATED"/>
    <property type="match status" value="1"/>
</dbReference>
<dbReference type="NCBIfam" id="NF008759">
    <property type="entry name" value="PRK11790.1"/>
    <property type="match status" value="1"/>
</dbReference>
<dbReference type="SUPFAM" id="SSF55021">
    <property type="entry name" value="ACT-like"/>
    <property type="match status" value="1"/>
</dbReference>
<dbReference type="SUPFAM" id="SSF52283">
    <property type="entry name" value="Formate/glycerate dehydrogenase catalytic domain-like"/>
    <property type="match status" value="1"/>
</dbReference>
<evidence type="ECO:0000256" key="4">
    <source>
        <dbReference type="ARBA" id="ARBA00023002"/>
    </source>
</evidence>
<dbReference type="GO" id="GO:0004617">
    <property type="term" value="F:phosphoglycerate dehydrogenase activity"/>
    <property type="evidence" value="ECO:0007669"/>
    <property type="project" value="UniProtKB-ARBA"/>
</dbReference>
<dbReference type="CDD" id="cd04901">
    <property type="entry name" value="ACT_3PGDH"/>
    <property type="match status" value="1"/>
</dbReference>
<dbReference type="Gene3D" id="3.40.50.720">
    <property type="entry name" value="NAD(P)-binding Rossmann-like Domain"/>
    <property type="match status" value="2"/>
</dbReference>
<dbReference type="InterPro" id="IPR045865">
    <property type="entry name" value="ACT-like_dom_sf"/>
</dbReference>
<keyword evidence="14" id="KW-1185">Reference proteome</keyword>
<accession>A0A212R8U4</accession>
<keyword evidence="4 9" id="KW-0560">Oxidoreductase</keyword>
<evidence type="ECO:0000313" key="14">
    <source>
        <dbReference type="Proteomes" id="UP000197065"/>
    </source>
</evidence>
<reference evidence="13 14" key="1">
    <citation type="submission" date="2017-06" db="EMBL/GenBank/DDBJ databases">
        <authorList>
            <person name="Kim H.J."/>
            <person name="Triplett B.A."/>
        </authorList>
    </citation>
    <scope>NUCLEOTIDE SEQUENCE [LARGE SCALE GENOMIC DNA]</scope>
    <source>
        <strain evidence="13 14">B29T1</strain>
    </source>
</reference>
<feature type="domain" description="D-isomer specific 2-hydroxyacid dehydrogenase catalytic" evidence="10">
    <location>
        <begin position="12"/>
        <end position="324"/>
    </location>
</feature>
<dbReference type="InterPro" id="IPR050418">
    <property type="entry name" value="D-iso_2-hydroxyacid_DH_PdxB"/>
</dbReference>
<comment type="pathway">
    <text evidence="6">Amino-acid biosynthesis.</text>
</comment>
<dbReference type="InterPro" id="IPR029753">
    <property type="entry name" value="D-isomer_DH_CS"/>
</dbReference>
<evidence type="ECO:0000259" key="11">
    <source>
        <dbReference type="Pfam" id="PF02826"/>
    </source>
</evidence>
<dbReference type="PANTHER" id="PTHR43761">
    <property type="entry name" value="D-ISOMER SPECIFIC 2-HYDROXYACID DEHYDROGENASE FAMILY PROTEIN (AFU_ORTHOLOGUE AFUA_1G13630)"/>
    <property type="match status" value="1"/>
</dbReference>
<comment type="similarity">
    <text evidence="2 9">Belongs to the D-isomer specific 2-hydroxyacid dehydrogenase family.</text>
</comment>
<organism evidence="13 14">
    <name type="scientific">Arboricoccus pini</name>
    <dbReference type="NCBI Taxonomy" id="1963835"/>
    <lineage>
        <taxon>Bacteria</taxon>
        <taxon>Pseudomonadati</taxon>
        <taxon>Pseudomonadota</taxon>
        <taxon>Alphaproteobacteria</taxon>
        <taxon>Geminicoccales</taxon>
        <taxon>Geminicoccaceae</taxon>
        <taxon>Arboricoccus</taxon>
    </lineage>
</organism>
<dbReference type="AlphaFoldDB" id="A0A212R8U4"/>
<dbReference type="RefSeq" id="WP_088561483.1">
    <property type="nucleotide sequence ID" value="NZ_FYEH01000006.1"/>
</dbReference>
<dbReference type="InterPro" id="IPR036291">
    <property type="entry name" value="NAD(P)-bd_dom_sf"/>
</dbReference>
<dbReference type="Gene3D" id="3.30.70.260">
    <property type="match status" value="1"/>
</dbReference>
<evidence type="ECO:0000256" key="7">
    <source>
        <dbReference type="ARBA" id="ARBA00030455"/>
    </source>
</evidence>
<dbReference type="GO" id="GO:0051287">
    <property type="term" value="F:NAD binding"/>
    <property type="evidence" value="ECO:0007669"/>
    <property type="project" value="InterPro"/>
</dbReference>
<feature type="domain" description="Acetolactate synthase small subunit-like ACT" evidence="12">
    <location>
        <begin position="339"/>
        <end position="404"/>
    </location>
</feature>
<dbReference type="CDD" id="cd12176">
    <property type="entry name" value="PGDH_3"/>
    <property type="match status" value="1"/>
</dbReference>
<evidence type="ECO:0000256" key="6">
    <source>
        <dbReference type="ARBA" id="ARBA00029440"/>
    </source>
</evidence>
<sequence>MAPLAKDKIRIMLLEGVHENAVLDLHNAGYLDVEHYPASISEEELIRRIPGVWFLGIRSRTQVTERVLAAADSLVSVGCFCIGTDQVELSSAKRRGIPVFNAPFSNTRSVAELVIGEIIMLMRGIFPKSSAAHEGQWIKSAANSWEVRGKTLGIVGYGNIGTQLSVMAEALGMRVLFFDPVPKLALGQAERVSSLGELLEAADVISLHVPDTLSTQGMIGAEELARMRQGSFLINAARGRVVDVEALADALRRRHLLGAAVDVFPREPKGGDEDFISPLRGIPNVILTPHIGGSTSEAQARIGHEVAQKLIEYSDVGTTAGAVNFPQVQLHPRPSGLRFMHVHRNMPGMLARAVDVFTRRGVNINAQYLETDSDIGYVVMDVEGTAANPEGILNDLVSIEGTIRARFIYERA</sequence>
<dbReference type="FunFam" id="3.40.50.720:FF:000041">
    <property type="entry name" value="D-3-phosphoglycerate dehydrogenase"/>
    <property type="match status" value="1"/>
</dbReference>
<dbReference type="PROSITE" id="PS00065">
    <property type="entry name" value="D_2_HYDROXYACID_DH_1"/>
    <property type="match status" value="1"/>
</dbReference>
<dbReference type="Pfam" id="PF02826">
    <property type="entry name" value="2-Hacid_dh_C"/>
    <property type="match status" value="1"/>
</dbReference>
<keyword evidence="5" id="KW-0520">NAD</keyword>
<dbReference type="SUPFAM" id="SSF51735">
    <property type="entry name" value="NAD(P)-binding Rossmann-fold domains"/>
    <property type="match status" value="1"/>
</dbReference>
<evidence type="ECO:0000256" key="2">
    <source>
        <dbReference type="ARBA" id="ARBA00005854"/>
    </source>
</evidence>
<gene>
    <name evidence="13" type="ORF">SAMN07250955_106192</name>
</gene>
<dbReference type="GO" id="GO:0047545">
    <property type="term" value="F:(S)-2-hydroxyglutarate dehydrogenase activity"/>
    <property type="evidence" value="ECO:0007669"/>
    <property type="project" value="UniProtKB-ARBA"/>
</dbReference>
<comment type="catalytic activity">
    <reaction evidence="8">
        <text>(R)-2-hydroxyglutarate + NAD(+) = 2-oxoglutarate + NADH + H(+)</text>
        <dbReference type="Rhea" id="RHEA:49612"/>
        <dbReference type="ChEBI" id="CHEBI:15378"/>
        <dbReference type="ChEBI" id="CHEBI:15801"/>
        <dbReference type="ChEBI" id="CHEBI:16810"/>
        <dbReference type="ChEBI" id="CHEBI:57540"/>
        <dbReference type="ChEBI" id="CHEBI:57945"/>
        <dbReference type="EC" id="1.1.1.399"/>
    </reaction>
</comment>
<dbReference type="Pfam" id="PF00389">
    <property type="entry name" value="2-Hacid_dh"/>
    <property type="match status" value="1"/>
</dbReference>
<dbReference type="Pfam" id="PF22629">
    <property type="entry name" value="ACT_AHAS_ss"/>
    <property type="match status" value="1"/>
</dbReference>
<dbReference type="InterPro" id="IPR054480">
    <property type="entry name" value="AHAS_small-like_ACT"/>
</dbReference>
<dbReference type="GO" id="GO:0006564">
    <property type="term" value="P:L-serine biosynthetic process"/>
    <property type="evidence" value="ECO:0007669"/>
    <property type="project" value="UniProtKB-ARBA"/>
</dbReference>
<dbReference type="InterPro" id="IPR006140">
    <property type="entry name" value="D-isomer_DH_NAD-bd"/>
</dbReference>
<dbReference type="EC" id="1.1.1.399" evidence="3"/>
<dbReference type="InterPro" id="IPR029752">
    <property type="entry name" value="D-isomer_DH_CS1"/>
</dbReference>
<proteinExistence type="inferred from homology"/>
<evidence type="ECO:0000259" key="12">
    <source>
        <dbReference type="Pfam" id="PF22629"/>
    </source>
</evidence>
<evidence type="ECO:0000256" key="8">
    <source>
        <dbReference type="ARBA" id="ARBA00048126"/>
    </source>
</evidence>
<protein>
    <recommendedName>
        <fullName evidence="7">2-oxoglutarate reductase</fullName>
        <ecNumber evidence="3">1.1.1.399</ecNumber>
    </recommendedName>
    <alternativeName>
        <fullName evidence="7">2-oxoglutarate reductase</fullName>
    </alternativeName>
</protein>
<evidence type="ECO:0000256" key="3">
    <source>
        <dbReference type="ARBA" id="ARBA00013001"/>
    </source>
</evidence>
<dbReference type="EMBL" id="FYEH01000006">
    <property type="protein sequence ID" value="SNB68437.1"/>
    <property type="molecule type" value="Genomic_DNA"/>
</dbReference>
<dbReference type="PROSITE" id="PS00671">
    <property type="entry name" value="D_2_HYDROXYACID_DH_3"/>
    <property type="match status" value="1"/>
</dbReference>
<dbReference type="OrthoDB" id="9793626at2"/>
<dbReference type="PROSITE" id="PS00670">
    <property type="entry name" value="D_2_HYDROXYACID_DH_2"/>
    <property type="match status" value="1"/>
</dbReference>
<dbReference type="Proteomes" id="UP000197065">
    <property type="component" value="Unassembled WGS sequence"/>
</dbReference>
<evidence type="ECO:0000256" key="1">
    <source>
        <dbReference type="ARBA" id="ARBA00003800"/>
    </source>
</evidence>
<evidence type="ECO:0000259" key="10">
    <source>
        <dbReference type="Pfam" id="PF00389"/>
    </source>
</evidence>
<dbReference type="InterPro" id="IPR006139">
    <property type="entry name" value="D-isomer_2_OHA_DH_cat_dom"/>
</dbReference>
<evidence type="ECO:0000256" key="5">
    <source>
        <dbReference type="ARBA" id="ARBA00023027"/>
    </source>
</evidence>